<evidence type="ECO:0000313" key="2">
    <source>
        <dbReference type="Proteomes" id="UP000092460"/>
    </source>
</evidence>
<name>A0A1B0BDH3_9MUSC</name>
<proteinExistence type="predicted"/>
<reference evidence="1" key="2">
    <citation type="submission" date="2020-05" db="UniProtKB">
        <authorList>
            <consortium name="EnsemblMetazoa"/>
        </authorList>
    </citation>
    <scope>IDENTIFICATION</scope>
    <source>
        <strain evidence="1">IAEA</strain>
    </source>
</reference>
<keyword evidence="2" id="KW-1185">Reference proteome</keyword>
<accession>A0A1B0BDH3</accession>
<dbReference type="EnsemblMetazoa" id="GPPI026573-RA">
    <property type="protein sequence ID" value="GPPI026573-PA"/>
    <property type="gene ID" value="GPPI026573"/>
</dbReference>
<reference evidence="2" key="1">
    <citation type="submission" date="2015-01" db="EMBL/GenBank/DDBJ databases">
        <authorList>
            <person name="Aksoy S."/>
            <person name="Warren W."/>
            <person name="Wilson R.K."/>
        </authorList>
    </citation>
    <scope>NUCLEOTIDE SEQUENCE [LARGE SCALE GENOMIC DNA]</scope>
    <source>
        <strain evidence="2">IAEA</strain>
    </source>
</reference>
<dbReference type="Proteomes" id="UP000092460">
    <property type="component" value="Unassembled WGS sequence"/>
</dbReference>
<evidence type="ECO:0000313" key="1">
    <source>
        <dbReference type="EnsemblMetazoa" id="GPPI026573-PA"/>
    </source>
</evidence>
<protein>
    <submittedName>
        <fullName evidence="1">Uncharacterized protein</fullName>
    </submittedName>
</protein>
<sequence>MQLFNAGFLHNVDFRLHCHNIKYNFRKKKQQQQEQEQQQQQQQRRRQKYILRDKCRFSSILLIWLNKPSRYDILQNICLNGNAEHRQTDKGASKQRLLYKLE</sequence>
<dbReference type="AlphaFoldDB" id="A0A1B0BDH3"/>
<dbReference type="EMBL" id="JXJN01012485">
    <property type="status" value="NOT_ANNOTATED_CDS"/>
    <property type="molecule type" value="Genomic_DNA"/>
</dbReference>
<dbReference type="VEuPathDB" id="VectorBase:GPPI026573"/>
<organism evidence="1 2">
    <name type="scientific">Glossina palpalis gambiensis</name>
    <dbReference type="NCBI Taxonomy" id="67801"/>
    <lineage>
        <taxon>Eukaryota</taxon>
        <taxon>Metazoa</taxon>
        <taxon>Ecdysozoa</taxon>
        <taxon>Arthropoda</taxon>
        <taxon>Hexapoda</taxon>
        <taxon>Insecta</taxon>
        <taxon>Pterygota</taxon>
        <taxon>Neoptera</taxon>
        <taxon>Endopterygota</taxon>
        <taxon>Diptera</taxon>
        <taxon>Brachycera</taxon>
        <taxon>Muscomorpha</taxon>
        <taxon>Hippoboscoidea</taxon>
        <taxon>Glossinidae</taxon>
        <taxon>Glossina</taxon>
    </lineage>
</organism>